<dbReference type="EMBL" id="JAHQCX010000007">
    <property type="protein sequence ID" value="MBU9726647.1"/>
    <property type="molecule type" value="Genomic_DNA"/>
</dbReference>
<dbReference type="Gene3D" id="2.60.290.11">
    <property type="entry name" value="TM1070-like"/>
    <property type="match status" value="1"/>
</dbReference>
<protein>
    <recommendedName>
        <fullName evidence="3">Sensory rhodopsin transducer</fullName>
    </recommendedName>
</protein>
<dbReference type="InterPro" id="IPR009794">
    <property type="entry name" value="ASRT"/>
</dbReference>
<proteinExistence type="predicted"/>
<dbReference type="InterPro" id="IPR036698">
    <property type="entry name" value="TM1070-like_sf"/>
</dbReference>
<comment type="caution">
    <text evidence="1">The sequence shown here is derived from an EMBL/GenBank/DDBJ whole genome shotgun (WGS) entry which is preliminary data.</text>
</comment>
<dbReference type="Pfam" id="PF07100">
    <property type="entry name" value="ASRT"/>
    <property type="match status" value="1"/>
</dbReference>
<evidence type="ECO:0000313" key="2">
    <source>
        <dbReference type="Proteomes" id="UP001314681"/>
    </source>
</evidence>
<dbReference type="RefSeq" id="WP_238726842.1">
    <property type="nucleotide sequence ID" value="NZ_JAHQCX010000007.1"/>
</dbReference>
<evidence type="ECO:0000313" key="1">
    <source>
        <dbReference type="EMBL" id="MBU9726647.1"/>
    </source>
</evidence>
<name>A0ABS6K812_9FIRM</name>
<organism evidence="1 2">
    <name type="scientific">Diplocloster modestus</name>
    <dbReference type="NCBI Taxonomy" id="2850322"/>
    <lineage>
        <taxon>Bacteria</taxon>
        <taxon>Bacillati</taxon>
        <taxon>Bacillota</taxon>
        <taxon>Clostridia</taxon>
        <taxon>Lachnospirales</taxon>
        <taxon>Lachnospiraceae</taxon>
        <taxon>Diplocloster</taxon>
    </lineage>
</organism>
<keyword evidence="2" id="KW-1185">Reference proteome</keyword>
<dbReference type="SUPFAM" id="SSF89232">
    <property type="entry name" value="Hypothetical protein TM1070"/>
    <property type="match status" value="1"/>
</dbReference>
<reference evidence="1 2" key="1">
    <citation type="submission" date="2021-06" db="EMBL/GenBank/DDBJ databases">
        <title>Description of novel taxa of the family Lachnospiraceae.</title>
        <authorList>
            <person name="Chaplin A.V."/>
            <person name="Sokolova S.R."/>
            <person name="Pikina A.P."/>
            <person name="Korzhanova M."/>
            <person name="Belova V."/>
            <person name="Korostin D."/>
            <person name="Efimov B.A."/>
        </authorList>
    </citation>
    <scope>NUCLEOTIDE SEQUENCE [LARGE SCALE GENOMIC DNA]</scope>
    <source>
        <strain evidence="1 2">ASD4241</strain>
    </source>
</reference>
<evidence type="ECO:0008006" key="3">
    <source>
        <dbReference type="Google" id="ProtNLM"/>
    </source>
</evidence>
<sequence>MNGNKSWFIVDGYRPPVEKGGADDYEGHECIMVLNCNDEEAHVEIDVYFSDRDPVLGIPFVVPGRRVKAFRTNDQTVFGELELGIGRQYSLNIRSDVDVVVQYGRLDINQDNMAYMATLGYPG</sequence>
<dbReference type="Proteomes" id="UP001314681">
    <property type="component" value="Unassembled WGS sequence"/>
</dbReference>
<accession>A0ABS6K812</accession>
<gene>
    <name evidence="1" type="ORF">KTH90_11540</name>
</gene>